<keyword evidence="4" id="KW-1185">Reference proteome</keyword>
<reference evidence="4" key="1">
    <citation type="submission" date="2013-05" db="EMBL/GenBank/DDBJ databases">
        <title>The Genome sequence of Mucor circinelloides f. circinelloides 1006PhL.</title>
        <authorList>
            <consortium name="The Broad Institute Genomics Platform"/>
            <person name="Cuomo C."/>
            <person name="Earl A."/>
            <person name="Findley K."/>
            <person name="Lee S.C."/>
            <person name="Walker B."/>
            <person name="Young S."/>
            <person name="Zeng Q."/>
            <person name="Gargeya S."/>
            <person name="Fitzgerald M."/>
            <person name="Haas B."/>
            <person name="Abouelleil A."/>
            <person name="Allen A.W."/>
            <person name="Alvarado L."/>
            <person name="Arachchi H.M."/>
            <person name="Berlin A.M."/>
            <person name="Chapman S.B."/>
            <person name="Gainer-Dewar J."/>
            <person name="Goldberg J."/>
            <person name="Griggs A."/>
            <person name="Gujja S."/>
            <person name="Hansen M."/>
            <person name="Howarth C."/>
            <person name="Imamovic A."/>
            <person name="Ireland A."/>
            <person name="Larimer J."/>
            <person name="McCowan C."/>
            <person name="Murphy C."/>
            <person name="Pearson M."/>
            <person name="Poon T.W."/>
            <person name="Priest M."/>
            <person name="Roberts A."/>
            <person name="Saif S."/>
            <person name="Shea T."/>
            <person name="Sisk P."/>
            <person name="Sykes S."/>
            <person name="Wortman J."/>
            <person name="Nusbaum C."/>
            <person name="Birren B."/>
        </authorList>
    </citation>
    <scope>NUCLEOTIDE SEQUENCE [LARGE SCALE GENOMIC DNA]</scope>
    <source>
        <strain evidence="4">1006PhL</strain>
    </source>
</reference>
<dbReference type="Gene3D" id="1.10.167.10">
    <property type="entry name" value="Regulator of G-protein Signalling 4, domain 2"/>
    <property type="match status" value="1"/>
</dbReference>
<dbReference type="CDD" id="cd07440">
    <property type="entry name" value="RGS"/>
    <property type="match status" value="1"/>
</dbReference>
<dbReference type="PRINTS" id="PR01301">
    <property type="entry name" value="RGSPROTEIN"/>
</dbReference>
<feature type="domain" description="RGS" evidence="2">
    <location>
        <begin position="117"/>
        <end position="238"/>
    </location>
</feature>
<dbReference type="VEuPathDB" id="FungiDB:HMPREF1544_03950"/>
<dbReference type="Pfam" id="PF00615">
    <property type="entry name" value="RGS"/>
    <property type="match status" value="1"/>
</dbReference>
<feature type="compositionally biased region" description="Low complexity" evidence="1">
    <location>
        <begin position="320"/>
        <end position="336"/>
    </location>
</feature>
<gene>
    <name evidence="3" type="ORF">HMPREF1544_03950</name>
</gene>
<feature type="compositionally biased region" description="Basic residues" evidence="1">
    <location>
        <begin position="337"/>
        <end position="359"/>
    </location>
</feature>
<feature type="compositionally biased region" description="Low complexity" evidence="1">
    <location>
        <begin position="8"/>
        <end position="21"/>
    </location>
</feature>
<dbReference type="InterPro" id="IPR044926">
    <property type="entry name" value="RGS_subdomain_2"/>
</dbReference>
<evidence type="ECO:0000256" key="1">
    <source>
        <dbReference type="SAM" id="MobiDB-lite"/>
    </source>
</evidence>
<dbReference type="OMA" id="HYDERTI"/>
<dbReference type="InParanoid" id="S2KA68"/>
<dbReference type="InterPro" id="IPR036305">
    <property type="entry name" value="RGS_sf"/>
</dbReference>
<feature type="region of interest" description="Disordered" evidence="1">
    <location>
        <begin position="1"/>
        <end position="48"/>
    </location>
</feature>
<accession>S2KA68</accession>
<dbReference type="PROSITE" id="PS50132">
    <property type="entry name" value="RGS"/>
    <property type="match status" value="1"/>
</dbReference>
<dbReference type="STRING" id="1220926.S2KA68"/>
<dbReference type="SUPFAM" id="SSF48097">
    <property type="entry name" value="Regulator of G-protein signaling, RGS"/>
    <property type="match status" value="1"/>
</dbReference>
<feature type="region of interest" description="Disordered" evidence="1">
    <location>
        <begin position="320"/>
        <end position="359"/>
    </location>
</feature>
<name>S2KA68_MUCC1</name>
<proteinExistence type="predicted"/>
<organism evidence="3 4">
    <name type="scientific">Mucor circinelloides f. circinelloides (strain 1006PhL)</name>
    <name type="common">Mucormycosis agent</name>
    <name type="synonym">Calyptromyces circinelloides</name>
    <dbReference type="NCBI Taxonomy" id="1220926"/>
    <lineage>
        <taxon>Eukaryota</taxon>
        <taxon>Fungi</taxon>
        <taxon>Fungi incertae sedis</taxon>
        <taxon>Mucoromycota</taxon>
        <taxon>Mucoromycotina</taxon>
        <taxon>Mucoromycetes</taxon>
        <taxon>Mucorales</taxon>
        <taxon>Mucorineae</taxon>
        <taxon>Mucoraceae</taxon>
        <taxon>Mucor</taxon>
    </lineage>
</organism>
<dbReference type="EMBL" id="KE123938">
    <property type="protein sequence ID" value="EPB89210.1"/>
    <property type="molecule type" value="Genomic_DNA"/>
</dbReference>
<dbReference type="AlphaFoldDB" id="S2KA68"/>
<dbReference type="PANTHER" id="PTHR10845">
    <property type="entry name" value="REGULATOR OF G PROTEIN SIGNALING"/>
    <property type="match status" value="1"/>
</dbReference>
<dbReference type="OrthoDB" id="196547at2759"/>
<sequence>MTKKRTPSHTSQGSTGSTSSSNDMYLSTRTRKSISKSRRSSAVDEKPPSRRASVAAAISLLSLPSFNEQLNAAQVANALDVHAMYKVRVDRSSRKLEYFFGEPTPVDVCISEINKEGLKAMLESKVPLCYFLYHLLDEFSSENLFFFLEVEQFENYKKKTSRKYKEMARRIYDTYILNDSYLEINLDDRVKRDIADQMNADNGEICPSIFADAQTSAYIMLESSFIRFLHTSVYKDMVENCGYLNIHYGQEVTNTALNYLTQYLRHQQNIVIMHSQDHGPLGDSLAEMNIKHYDLTKAIVNGFIRDLFDVDYFDPWSSSSSVSSSSSLSSTKPTHSPSKKLTKRRLSQKRRKSERRIST</sequence>
<dbReference type="InterPro" id="IPR016137">
    <property type="entry name" value="RGS"/>
</dbReference>
<feature type="compositionally biased region" description="Basic residues" evidence="1">
    <location>
        <begin position="29"/>
        <end position="39"/>
    </location>
</feature>
<dbReference type="PANTHER" id="PTHR10845:SF192">
    <property type="entry name" value="DOUBLE HIT, ISOFORM B"/>
    <property type="match status" value="1"/>
</dbReference>
<evidence type="ECO:0000313" key="4">
    <source>
        <dbReference type="Proteomes" id="UP000014254"/>
    </source>
</evidence>
<dbReference type="eggNOG" id="KOG3589">
    <property type="taxonomic scope" value="Eukaryota"/>
</dbReference>
<evidence type="ECO:0000259" key="2">
    <source>
        <dbReference type="PROSITE" id="PS50132"/>
    </source>
</evidence>
<evidence type="ECO:0000313" key="3">
    <source>
        <dbReference type="EMBL" id="EPB89210.1"/>
    </source>
</evidence>
<dbReference type="Proteomes" id="UP000014254">
    <property type="component" value="Unassembled WGS sequence"/>
</dbReference>
<dbReference type="SMART" id="SM00315">
    <property type="entry name" value="RGS"/>
    <property type="match status" value="1"/>
</dbReference>
<protein>
    <recommendedName>
        <fullName evidence="2">RGS domain-containing protein</fullName>
    </recommendedName>
</protein>